<feature type="region of interest" description="Disordered" evidence="8">
    <location>
        <begin position="824"/>
        <end position="864"/>
    </location>
</feature>
<comment type="subcellular location">
    <subcellularLocation>
        <location evidence="1">Cytoplasm</location>
        <location evidence="1">Cytoskeleton</location>
    </subcellularLocation>
</comment>
<dbReference type="GO" id="GO:0051256">
    <property type="term" value="P:mitotic spindle midzone assembly"/>
    <property type="evidence" value="ECO:0007669"/>
    <property type="project" value="TreeGrafter"/>
</dbReference>
<keyword evidence="10" id="KW-1185">Reference proteome</keyword>
<dbReference type="HOGENOM" id="CLU_001485_13_0_1"/>
<protein>
    <recommendedName>
        <fullName evidence="6">Kinesin-like protein</fullName>
    </recommendedName>
</protein>
<keyword evidence="4" id="KW-0206">Cytoskeleton</keyword>
<feature type="binding site" evidence="5">
    <location>
        <begin position="109"/>
        <end position="116"/>
    </location>
    <ligand>
        <name>ATP</name>
        <dbReference type="ChEBI" id="CHEBI:30616"/>
    </ligand>
</feature>
<dbReference type="Gene3D" id="3.40.850.10">
    <property type="entry name" value="Kinesin motor domain"/>
    <property type="match status" value="1"/>
</dbReference>
<dbReference type="PROSITE" id="PS50067">
    <property type="entry name" value="KINESIN_MOTOR_2"/>
    <property type="match status" value="1"/>
</dbReference>
<dbReference type="Gene3D" id="2.60.40.4330">
    <property type="entry name" value="Kinesin-like protein Kif23, Arf6-interacting domain"/>
    <property type="match status" value="1"/>
</dbReference>
<dbReference type="STRING" id="13249.T1I2C6"/>
<dbReference type="EMBL" id="ACPB03006197">
    <property type="status" value="NOT_ANNOTATED_CDS"/>
    <property type="molecule type" value="Genomic_DNA"/>
</dbReference>
<feature type="region of interest" description="Disordered" evidence="8">
    <location>
        <begin position="1"/>
        <end position="22"/>
    </location>
</feature>
<dbReference type="Pfam" id="PF00225">
    <property type="entry name" value="Kinesin"/>
    <property type="match status" value="1"/>
</dbReference>
<dbReference type="InParanoid" id="T1I2C6"/>
<accession>T1I2C6</accession>
<dbReference type="eggNOG" id="KOG0247">
    <property type="taxonomic scope" value="Eukaryota"/>
</dbReference>
<evidence type="ECO:0000256" key="1">
    <source>
        <dbReference type="ARBA" id="ARBA00004245"/>
    </source>
</evidence>
<feature type="compositionally biased region" description="Basic and acidic residues" evidence="8">
    <location>
        <begin position="836"/>
        <end position="847"/>
    </location>
</feature>
<keyword evidence="5 6" id="KW-0505">Motor protein</keyword>
<dbReference type="SUPFAM" id="SSF52540">
    <property type="entry name" value="P-loop containing nucleoside triphosphate hydrolases"/>
    <property type="match status" value="1"/>
</dbReference>
<dbReference type="InterPro" id="IPR027640">
    <property type="entry name" value="Kinesin-like_fam"/>
</dbReference>
<keyword evidence="6" id="KW-0493">Microtubule</keyword>
<dbReference type="OMA" id="INPRIED"/>
<keyword evidence="4" id="KW-0963">Cytoplasm</keyword>
<dbReference type="PANTHER" id="PTHR24115:SF600">
    <property type="entry name" value="KINESIN-LIKE PROTEIN KIF23"/>
    <property type="match status" value="1"/>
</dbReference>
<dbReference type="InterPro" id="IPR019821">
    <property type="entry name" value="Kinesin_motor_CS"/>
</dbReference>
<dbReference type="GO" id="GO:0007018">
    <property type="term" value="P:microtubule-based movement"/>
    <property type="evidence" value="ECO:0007669"/>
    <property type="project" value="InterPro"/>
</dbReference>
<feature type="coiled-coil region" evidence="7">
    <location>
        <begin position="576"/>
        <end position="642"/>
    </location>
</feature>
<dbReference type="AlphaFoldDB" id="T1I2C6"/>
<sequence length="864" mass="98181">FRRNRGPKQAYCPGTPKSQPSREPIEVYCRVKPLQSSDESCLEVILPNQIKISPPLTNLRNGGPTKAMLYTFKRVFPDSTSQKSVFNNVALPLIESVLNGKNALLFTYGVTGSGKTYTMTGSGQDGGILPRCLDTIFNSIADYQAKKHIFKPDLLNGFDIQSEEEALADKEQDLLAQIISTKGNRNNDKKGSDPDLVGRIRDTTKLDNIDEDNCYAVFITYVEIYNNTVYDLLDDVFEDGNRARPLQAKIVREDASRNMYVNAANELEVYSTDEAFEIFYRAQKRKRVAQTQLNSESSRSHSIFTIRVVQAPLDADGEKVVTDKKSMIISQLSLVDLAGSERTNRTKNTGQRLKEAGNINNSLLTLRTCLELLRENQNGANKIIPYRESRLTLLFKNYFDGEGQVSMIVCVSQHMDDYDENLQVMKFAEMSQEVQILCPSAVKPINTCHTPGRRRAILYRRAMEYLQNYNGFNIINIHIKLILKLVRFIFRFTEIPDLRFIEPDDNEAIPGFCSYMDDNLKKFNQLAREYHAKRSDFRDILMQSERQAFLAAQEVQSWKSLYEKEKEKTSAIEAKAANADAQAAKMKRKLDECEVAVKKLRNQLSEKNTLLTQNKAEKDKVKELYSNKLSQAQDKLNKEMERKLRSQKTALEYEMRRKDEKFRAVKRLLSDEDIRNSDFENIPGNRARLPIDSRSIDAGSCAPLATPSGTVAPSTNCRSTARRMGIPVVNRRYRRSRSAGDVWLEHKPKTPVPLNTLMQPTMTKRKSVTKLTDIKDVTEKTSKYCLMTQGQDSDGDLETRLYKGDVIPTAAGGAQVLFNDVEVLRQESPSGSPSRKRPDEIRRDIEAATRSSAALEGHKIRRKH</sequence>
<evidence type="ECO:0000256" key="8">
    <source>
        <dbReference type="SAM" id="MobiDB-lite"/>
    </source>
</evidence>
<evidence type="ECO:0000256" key="2">
    <source>
        <dbReference type="ARBA" id="ARBA00022741"/>
    </source>
</evidence>
<evidence type="ECO:0000256" key="3">
    <source>
        <dbReference type="ARBA" id="ARBA00022840"/>
    </source>
</evidence>
<keyword evidence="7" id="KW-0175">Coiled coil</keyword>
<dbReference type="FunCoup" id="T1I2C6">
    <property type="interactions" value="438"/>
</dbReference>
<dbReference type="InterPro" id="IPR038105">
    <property type="entry name" value="Kif23_Arf-bd_sf"/>
</dbReference>
<dbReference type="PRINTS" id="PR00380">
    <property type="entry name" value="KINESINHEAVY"/>
</dbReference>
<dbReference type="GO" id="GO:0005634">
    <property type="term" value="C:nucleus"/>
    <property type="evidence" value="ECO:0007669"/>
    <property type="project" value="TreeGrafter"/>
</dbReference>
<dbReference type="GO" id="GO:0008017">
    <property type="term" value="F:microtubule binding"/>
    <property type="evidence" value="ECO:0007669"/>
    <property type="project" value="InterPro"/>
</dbReference>
<dbReference type="EnsemblMetazoa" id="RPRC010446-RA">
    <property type="protein sequence ID" value="RPRC010446-PA"/>
    <property type="gene ID" value="RPRC010446"/>
</dbReference>
<dbReference type="GO" id="GO:0003777">
    <property type="term" value="F:microtubule motor activity"/>
    <property type="evidence" value="ECO:0007669"/>
    <property type="project" value="InterPro"/>
</dbReference>
<dbReference type="InterPro" id="IPR027417">
    <property type="entry name" value="P-loop_NTPase"/>
</dbReference>
<dbReference type="GO" id="GO:0016887">
    <property type="term" value="F:ATP hydrolysis activity"/>
    <property type="evidence" value="ECO:0007669"/>
    <property type="project" value="TreeGrafter"/>
</dbReference>
<keyword evidence="3 5" id="KW-0067">ATP-binding</keyword>
<dbReference type="VEuPathDB" id="VectorBase:RPRC010446"/>
<dbReference type="GO" id="GO:0005871">
    <property type="term" value="C:kinesin complex"/>
    <property type="evidence" value="ECO:0007669"/>
    <property type="project" value="TreeGrafter"/>
</dbReference>
<organism evidence="9 10">
    <name type="scientific">Rhodnius prolixus</name>
    <name type="common">Triatomid bug</name>
    <dbReference type="NCBI Taxonomy" id="13249"/>
    <lineage>
        <taxon>Eukaryota</taxon>
        <taxon>Metazoa</taxon>
        <taxon>Ecdysozoa</taxon>
        <taxon>Arthropoda</taxon>
        <taxon>Hexapoda</taxon>
        <taxon>Insecta</taxon>
        <taxon>Pterygota</taxon>
        <taxon>Neoptera</taxon>
        <taxon>Paraneoptera</taxon>
        <taxon>Hemiptera</taxon>
        <taxon>Heteroptera</taxon>
        <taxon>Panheteroptera</taxon>
        <taxon>Cimicomorpha</taxon>
        <taxon>Reduviidae</taxon>
        <taxon>Triatominae</taxon>
        <taxon>Rhodnius</taxon>
    </lineage>
</organism>
<evidence type="ECO:0000256" key="4">
    <source>
        <dbReference type="ARBA" id="ARBA00023212"/>
    </source>
</evidence>
<dbReference type="InterPro" id="IPR001752">
    <property type="entry name" value="Kinesin_motor_dom"/>
</dbReference>
<dbReference type="GO" id="GO:0005874">
    <property type="term" value="C:microtubule"/>
    <property type="evidence" value="ECO:0007669"/>
    <property type="project" value="UniProtKB-KW"/>
</dbReference>
<dbReference type="PANTHER" id="PTHR24115">
    <property type="entry name" value="KINESIN-RELATED"/>
    <property type="match status" value="1"/>
</dbReference>
<comment type="similarity">
    <text evidence="5 6">Belongs to the TRAFAC class myosin-kinesin ATPase superfamily. Kinesin family.</text>
</comment>
<dbReference type="Proteomes" id="UP000015103">
    <property type="component" value="Unassembled WGS sequence"/>
</dbReference>
<dbReference type="PROSITE" id="PS00411">
    <property type="entry name" value="KINESIN_MOTOR_1"/>
    <property type="match status" value="1"/>
</dbReference>
<dbReference type="InterPro" id="IPR036961">
    <property type="entry name" value="Kinesin_motor_dom_sf"/>
</dbReference>
<evidence type="ECO:0000256" key="7">
    <source>
        <dbReference type="SAM" id="Coils"/>
    </source>
</evidence>
<dbReference type="SMART" id="SM00129">
    <property type="entry name" value="KISc"/>
    <property type="match status" value="1"/>
</dbReference>
<keyword evidence="2 5" id="KW-0547">Nucleotide-binding</keyword>
<evidence type="ECO:0000256" key="6">
    <source>
        <dbReference type="RuleBase" id="RU000394"/>
    </source>
</evidence>
<evidence type="ECO:0000313" key="9">
    <source>
        <dbReference type="EnsemblMetazoa" id="RPRC010446-PA"/>
    </source>
</evidence>
<evidence type="ECO:0000256" key="5">
    <source>
        <dbReference type="PROSITE-ProRule" id="PRU00283"/>
    </source>
</evidence>
<proteinExistence type="inferred from homology"/>
<dbReference type="InterPro" id="IPR032384">
    <property type="entry name" value="Kif23_Arf-bd"/>
</dbReference>
<evidence type="ECO:0000313" key="10">
    <source>
        <dbReference type="Proteomes" id="UP000015103"/>
    </source>
</evidence>
<reference evidence="9" key="1">
    <citation type="submission" date="2015-05" db="UniProtKB">
        <authorList>
            <consortium name="EnsemblMetazoa"/>
        </authorList>
    </citation>
    <scope>IDENTIFICATION</scope>
</reference>
<dbReference type="GO" id="GO:0005524">
    <property type="term" value="F:ATP binding"/>
    <property type="evidence" value="ECO:0007669"/>
    <property type="project" value="UniProtKB-UniRule"/>
</dbReference>
<dbReference type="Pfam" id="PF16540">
    <property type="entry name" value="MKLP1_Arf_bdg"/>
    <property type="match status" value="1"/>
</dbReference>
<dbReference type="FunFam" id="2.60.40.4330:FF:000002">
    <property type="entry name" value="Kinesin-like protein"/>
    <property type="match status" value="1"/>
</dbReference>
<name>T1I2C6_RHOPR</name>